<keyword evidence="2" id="KW-1185">Reference proteome</keyword>
<reference evidence="1" key="1">
    <citation type="submission" date="2021-02" db="EMBL/GenBank/DDBJ databases">
        <authorList>
            <person name="Bekaert M."/>
        </authorList>
    </citation>
    <scope>NUCLEOTIDE SEQUENCE</scope>
    <source>
        <strain evidence="1">IoA-00</strain>
    </source>
</reference>
<protein>
    <submittedName>
        <fullName evidence="1">(salmon louse) hypothetical protein</fullName>
    </submittedName>
</protein>
<organism evidence="1 2">
    <name type="scientific">Lepeophtheirus salmonis</name>
    <name type="common">Salmon louse</name>
    <name type="synonym">Caligus salmonis</name>
    <dbReference type="NCBI Taxonomy" id="72036"/>
    <lineage>
        <taxon>Eukaryota</taxon>
        <taxon>Metazoa</taxon>
        <taxon>Ecdysozoa</taxon>
        <taxon>Arthropoda</taxon>
        <taxon>Crustacea</taxon>
        <taxon>Multicrustacea</taxon>
        <taxon>Hexanauplia</taxon>
        <taxon>Copepoda</taxon>
        <taxon>Siphonostomatoida</taxon>
        <taxon>Caligidae</taxon>
        <taxon>Lepeophtheirus</taxon>
    </lineage>
</organism>
<dbReference type="Proteomes" id="UP000675881">
    <property type="component" value="Chromosome 7"/>
</dbReference>
<evidence type="ECO:0000313" key="1">
    <source>
        <dbReference type="EMBL" id="CAF2995344.1"/>
    </source>
</evidence>
<name>A0A7R8D4K0_LEPSM</name>
<sequence length="124" mass="14285">MNGLVTEAQRGSLVSGISAGRFNVEIAEFHFIRSSTVRKVARLYHDPPASEGKNDDFDVKLFINYAYNIFVHSKLKWQYSSLKTLNNYKHVYLLNEEFYIQIVGPKEESLHIMIKDGDTVTLRT</sequence>
<dbReference type="AlphaFoldDB" id="A0A7R8D4K0"/>
<gene>
    <name evidence="1" type="ORF">LSAA_12998</name>
</gene>
<evidence type="ECO:0000313" key="2">
    <source>
        <dbReference type="Proteomes" id="UP000675881"/>
    </source>
</evidence>
<dbReference type="EMBL" id="HG994586">
    <property type="protein sequence ID" value="CAF2995344.1"/>
    <property type="molecule type" value="Genomic_DNA"/>
</dbReference>
<accession>A0A7R8D4K0</accession>
<proteinExistence type="predicted"/>